<feature type="coiled-coil region" evidence="1">
    <location>
        <begin position="94"/>
        <end position="142"/>
    </location>
</feature>
<proteinExistence type="predicted"/>
<evidence type="ECO:0000256" key="2">
    <source>
        <dbReference type="SAM" id="MobiDB-lite"/>
    </source>
</evidence>
<dbReference type="EMBL" id="PYSG01000003">
    <property type="protein sequence ID" value="PTA48955.1"/>
    <property type="molecule type" value="Genomic_DNA"/>
</dbReference>
<keyword evidence="1" id="KW-0175">Coiled coil</keyword>
<gene>
    <name evidence="3" type="ORF">C9I43_18060</name>
</gene>
<keyword evidence="4" id="KW-1185">Reference proteome</keyword>
<reference evidence="3 4" key="1">
    <citation type="submission" date="2018-04" db="EMBL/GenBank/DDBJ databases">
        <title>Genomic sequence of a freshwater isolate of Shewanella morhuae.</title>
        <authorList>
            <person name="Castillo D.E."/>
            <person name="Gram L."/>
        </authorList>
    </citation>
    <scope>NUCLEOTIDE SEQUENCE [LARGE SCALE GENOMIC DNA]</scope>
    <source>
        <strain evidence="3 4">CW7</strain>
    </source>
</reference>
<name>A0ABX5HQ20_9GAMM</name>
<accession>A0ABX5HQ20</accession>
<evidence type="ECO:0000256" key="1">
    <source>
        <dbReference type="SAM" id="Coils"/>
    </source>
</evidence>
<feature type="region of interest" description="Disordered" evidence="2">
    <location>
        <begin position="1"/>
        <end position="22"/>
    </location>
</feature>
<dbReference type="RefSeq" id="WP_107885008.1">
    <property type="nucleotide sequence ID" value="NZ_PYSG01000003.1"/>
</dbReference>
<evidence type="ECO:0000313" key="4">
    <source>
        <dbReference type="Proteomes" id="UP000240506"/>
    </source>
</evidence>
<organism evidence="3 4">
    <name type="scientific">Shewanella morhuae</name>
    <dbReference type="NCBI Taxonomy" id="365591"/>
    <lineage>
        <taxon>Bacteria</taxon>
        <taxon>Pseudomonadati</taxon>
        <taxon>Pseudomonadota</taxon>
        <taxon>Gammaproteobacteria</taxon>
        <taxon>Alteromonadales</taxon>
        <taxon>Shewanellaceae</taxon>
        <taxon>Shewanella</taxon>
    </lineage>
</organism>
<comment type="caution">
    <text evidence="3">The sequence shown here is derived from an EMBL/GenBank/DDBJ whole genome shotgun (WGS) entry which is preliminary data.</text>
</comment>
<sequence length="148" mass="17573">MNKGRTRGSSHGLLQNREDTKKKNTEALWKQIERLRKEKFAQTWSFKEIWSGAGLKSNMALNSPWNIHVRDAIETHNKNVREGLASSELALEHRRTFRDDNRNLRKQLKDMEIQRNMALESIAIYQTECDELKKEVRRLESRINRLQQ</sequence>
<protein>
    <submittedName>
        <fullName evidence="3">Uncharacterized protein</fullName>
    </submittedName>
</protein>
<dbReference type="Proteomes" id="UP000240506">
    <property type="component" value="Unassembled WGS sequence"/>
</dbReference>
<evidence type="ECO:0000313" key="3">
    <source>
        <dbReference type="EMBL" id="PTA48955.1"/>
    </source>
</evidence>